<dbReference type="PANTHER" id="PTHR38435:SF1">
    <property type="entry name" value="DUF871 DOMAIN-CONTAINING PROTEIN"/>
    <property type="match status" value="1"/>
</dbReference>
<dbReference type="InterPro" id="IPR017853">
    <property type="entry name" value="GH"/>
</dbReference>
<feature type="domain" description="6-phospho-N-acetylmuramidase N-terminal" evidence="2">
    <location>
        <begin position="2"/>
        <end position="191"/>
    </location>
</feature>
<dbReference type="InterPro" id="IPR043797">
    <property type="entry name" value="MupG_N"/>
</dbReference>
<accession>A0A2K8KHR8</accession>
<dbReference type="Gene3D" id="2.40.100.10">
    <property type="entry name" value="Cyclophilin-like"/>
    <property type="match status" value="1"/>
</dbReference>
<keyword evidence="4" id="KW-1185">Reference proteome</keyword>
<dbReference type="Pfam" id="PF05913">
    <property type="entry name" value="MupG_C"/>
    <property type="match status" value="1"/>
</dbReference>
<dbReference type="InterPro" id="IPR029000">
    <property type="entry name" value="Cyclophilin-like_dom_sf"/>
</dbReference>
<dbReference type="Gene3D" id="3.20.20.70">
    <property type="entry name" value="Aldolase class I"/>
    <property type="match status" value="1"/>
</dbReference>
<name>A0A2K8KHR8_9MOLU</name>
<dbReference type="AlphaFoldDB" id="A0A2K8KHR8"/>
<organism evidence="3 4">
    <name type="scientific">Spiroplasma clarkii</name>
    <dbReference type="NCBI Taxonomy" id="2139"/>
    <lineage>
        <taxon>Bacteria</taxon>
        <taxon>Bacillati</taxon>
        <taxon>Mycoplasmatota</taxon>
        <taxon>Mollicutes</taxon>
        <taxon>Entomoplasmatales</taxon>
        <taxon>Spiroplasmataceae</taxon>
        <taxon>Spiroplasma</taxon>
    </lineage>
</organism>
<evidence type="ECO:0000313" key="3">
    <source>
        <dbReference type="EMBL" id="ATX71230.1"/>
    </source>
</evidence>
<evidence type="ECO:0008006" key="5">
    <source>
        <dbReference type="Google" id="ProtNLM"/>
    </source>
</evidence>
<dbReference type="InterPro" id="IPR043894">
    <property type="entry name" value="MupG_C"/>
</dbReference>
<dbReference type="SUPFAM" id="SSF50891">
    <property type="entry name" value="Cyclophilin-like"/>
    <property type="match status" value="1"/>
</dbReference>
<evidence type="ECO:0000259" key="1">
    <source>
        <dbReference type="Pfam" id="PF05913"/>
    </source>
</evidence>
<feature type="domain" description="6-phospho-N-acetylmuramidase C-terminal" evidence="1">
    <location>
        <begin position="197"/>
        <end position="314"/>
    </location>
</feature>
<dbReference type="PANTHER" id="PTHR38435">
    <property type="match status" value="1"/>
</dbReference>
<dbReference type="SUPFAM" id="SSF51445">
    <property type="entry name" value="(Trans)glycosidases"/>
    <property type="match status" value="1"/>
</dbReference>
<dbReference type="Proteomes" id="UP000231179">
    <property type="component" value="Chromosome"/>
</dbReference>
<reference evidence="3 4" key="1">
    <citation type="submission" date="2017-11" db="EMBL/GenBank/DDBJ databases">
        <title>Complete genome sequence of Spiroplasma clarkii CN-5 (DSM 19994).</title>
        <authorList>
            <person name="Tsai Y.-M."/>
            <person name="Chang A."/>
            <person name="Lo W.-S."/>
            <person name="Kuo C.-H."/>
        </authorList>
    </citation>
    <scope>NUCLEOTIDE SEQUENCE [LARGE SCALE GENOMIC DNA]</scope>
    <source>
        <strain evidence="3 4">CN-5</strain>
    </source>
</reference>
<gene>
    <name evidence="3" type="ORF">SCLAR_v1c09240</name>
</gene>
<dbReference type="Pfam" id="PF19200">
    <property type="entry name" value="MupG_N"/>
    <property type="match status" value="1"/>
</dbReference>
<evidence type="ECO:0000259" key="2">
    <source>
        <dbReference type="Pfam" id="PF19200"/>
    </source>
</evidence>
<dbReference type="EMBL" id="CP024870">
    <property type="protein sequence ID" value="ATX71230.1"/>
    <property type="molecule type" value="Genomic_DNA"/>
</dbReference>
<proteinExistence type="predicted"/>
<dbReference type="InterPro" id="IPR013785">
    <property type="entry name" value="Aldolase_TIM"/>
</dbReference>
<evidence type="ECO:0000313" key="4">
    <source>
        <dbReference type="Proteomes" id="UP000231179"/>
    </source>
</evidence>
<protein>
    <recommendedName>
        <fullName evidence="5">Outer surface protein</fullName>
    </recommendedName>
</protein>
<sequence>MYKKCFAIAKKLGYEITVDTTQKTFYILEIKNYDLSFFNKLGIDVIRFDVIPSPKIIADLTYNEYDIKIEIQMSNDDKVLETILFYQPKLSNLWGCQNFYPQKFTGMSLKQFQNTSINFWMNRIKTTSYLSSENKSSAGPWLINDGTPTLEVCRELSAATQTQVVWATSLVDDLIFANAPAAISEIKKISKLDPYIIQLDIETVKEISEVEKEIIFNNVHFNRSDTNEFFIRSTQPRVKYINLENKARVLKSKDFFEIGDVLIGNNAAGLYKNELQIVTKKIPYDKKKNLVAKVSKENLILLNYLYANKKFKFQLI</sequence>
<dbReference type="InterPro" id="IPR008589">
    <property type="entry name" value="MupG"/>
</dbReference>